<keyword evidence="11" id="KW-1185">Reference proteome</keyword>
<dbReference type="EMBL" id="JBBLXS010000014">
    <property type="protein sequence ID" value="MEK0183632.1"/>
    <property type="molecule type" value="Genomic_DNA"/>
</dbReference>
<dbReference type="InterPro" id="IPR008271">
    <property type="entry name" value="Ser/Thr_kinase_AS"/>
</dbReference>
<keyword evidence="4" id="KW-0547">Nucleotide-binding</keyword>
<comment type="catalytic activity">
    <reaction evidence="7">
        <text>L-threonyl-[protein] + ATP = O-phospho-L-threonyl-[protein] + ADP + H(+)</text>
        <dbReference type="Rhea" id="RHEA:46608"/>
        <dbReference type="Rhea" id="RHEA-COMP:11060"/>
        <dbReference type="Rhea" id="RHEA-COMP:11605"/>
        <dbReference type="ChEBI" id="CHEBI:15378"/>
        <dbReference type="ChEBI" id="CHEBI:30013"/>
        <dbReference type="ChEBI" id="CHEBI:30616"/>
        <dbReference type="ChEBI" id="CHEBI:61977"/>
        <dbReference type="ChEBI" id="CHEBI:456216"/>
        <dbReference type="EC" id="2.7.11.1"/>
    </reaction>
</comment>
<accession>A0ABU8YH10</accession>
<evidence type="ECO:0000256" key="6">
    <source>
        <dbReference type="ARBA" id="ARBA00022840"/>
    </source>
</evidence>
<dbReference type="GO" id="GO:0004674">
    <property type="term" value="F:protein serine/threonine kinase activity"/>
    <property type="evidence" value="ECO:0007669"/>
    <property type="project" value="UniProtKB-EC"/>
</dbReference>
<dbReference type="SMART" id="SM00220">
    <property type="entry name" value="S_TKc"/>
    <property type="match status" value="1"/>
</dbReference>
<dbReference type="PROSITE" id="PS00108">
    <property type="entry name" value="PROTEIN_KINASE_ST"/>
    <property type="match status" value="1"/>
</dbReference>
<reference evidence="10 11" key="1">
    <citation type="journal article" date="2020" name="Harmful Algae">
        <title>Molecular and morphological characterization of a novel dihydroanatoxin-a producing Microcoleus species (cyanobacteria) from the Russian River, California, USA.</title>
        <authorList>
            <person name="Conklin K.Y."/>
            <person name="Stancheva R."/>
            <person name="Otten T.G."/>
            <person name="Fadness R."/>
            <person name="Boyer G.L."/>
            <person name="Read B."/>
            <person name="Zhang X."/>
            <person name="Sheath R.G."/>
        </authorList>
    </citation>
    <scope>NUCLEOTIDE SEQUENCE [LARGE SCALE GENOMIC DNA]</scope>
    <source>
        <strain evidence="10 11">PTRS2</strain>
    </source>
</reference>
<evidence type="ECO:0000313" key="11">
    <source>
        <dbReference type="Proteomes" id="UP001384579"/>
    </source>
</evidence>
<keyword evidence="6" id="KW-0067">ATP-binding</keyword>
<dbReference type="CDD" id="cd14014">
    <property type="entry name" value="STKc_PknB_like"/>
    <property type="match status" value="1"/>
</dbReference>
<keyword evidence="5 10" id="KW-0418">Kinase</keyword>
<evidence type="ECO:0000256" key="8">
    <source>
        <dbReference type="ARBA" id="ARBA00048679"/>
    </source>
</evidence>
<evidence type="ECO:0000256" key="4">
    <source>
        <dbReference type="ARBA" id="ARBA00022741"/>
    </source>
</evidence>
<organism evidence="10 11">
    <name type="scientific">Microcoleus anatoxicus PTRS2</name>
    <dbReference type="NCBI Taxonomy" id="2705321"/>
    <lineage>
        <taxon>Bacteria</taxon>
        <taxon>Bacillati</taxon>
        <taxon>Cyanobacteriota</taxon>
        <taxon>Cyanophyceae</taxon>
        <taxon>Oscillatoriophycideae</taxon>
        <taxon>Oscillatoriales</taxon>
        <taxon>Microcoleaceae</taxon>
        <taxon>Microcoleus</taxon>
        <taxon>Microcoleus anatoxicus</taxon>
    </lineage>
</organism>
<evidence type="ECO:0000259" key="9">
    <source>
        <dbReference type="PROSITE" id="PS50011"/>
    </source>
</evidence>
<dbReference type="PANTHER" id="PTHR24363:SF0">
    <property type="entry name" value="SERINE_THREONINE KINASE LIKE DOMAIN CONTAINING 1"/>
    <property type="match status" value="1"/>
</dbReference>
<keyword evidence="2" id="KW-0723">Serine/threonine-protein kinase</keyword>
<dbReference type="NCBIfam" id="NF045510">
    <property type="entry name" value="4Cys_prefix_kin"/>
    <property type="match status" value="1"/>
</dbReference>
<sequence>MSYCINPKCKTPENCDRAQNCHSCGTALLIADRYRIIHPVRSTNPALPTEIFAVADWGTEENQWGTVKVLKVLKYTHYPPLIRLFKQEARTLIWLAGSSGIPQVEPDGYFTIKIPHQSQKLSCLVMEKIEGETLAAFLNKNHHISPKLALNWLTQLTHILHKIHQYNLVHRDIKPSNLMLQPDGKLRLIDFGAVGEAGIDTTPIGSPGYSAPEQIIGKAELRSDFFALGRTFVHLLTGTPPIDFPTDETTGKINWRNPAVQLNGLLAYFLDELMEPLPEKRPKNTQVILEKLKTISLRSPAQNPTKFPTSINLF</sequence>
<evidence type="ECO:0000256" key="3">
    <source>
        <dbReference type="ARBA" id="ARBA00022679"/>
    </source>
</evidence>
<evidence type="ECO:0000256" key="2">
    <source>
        <dbReference type="ARBA" id="ARBA00022527"/>
    </source>
</evidence>
<dbReference type="RefSeq" id="WP_340520884.1">
    <property type="nucleotide sequence ID" value="NZ_JBBLXS010000014.1"/>
</dbReference>
<dbReference type="InterPro" id="IPR011009">
    <property type="entry name" value="Kinase-like_dom_sf"/>
</dbReference>
<keyword evidence="3 10" id="KW-0808">Transferase</keyword>
<dbReference type="PROSITE" id="PS50011">
    <property type="entry name" value="PROTEIN_KINASE_DOM"/>
    <property type="match status" value="1"/>
</dbReference>
<evidence type="ECO:0000313" key="10">
    <source>
        <dbReference type="EMBL" id="MEK0183632.1"/>
    </source>
</evidence>
<name>A0ABU8YH10_9CYAN</name>
<dbReference type="Proteomes" id="UP001384579">
    <property type="component" value="Unassembled WGS sequence"/>
</dbReference>
<dbReference type="Gene3D" id="1.10.510.10">
    <property type="entry name" value="Transferase(Phosphotransferase) domain 1"/>
    <property type="match status" value="1"/>
</dbReference>
<comment type="catalytic activity">
    <reaction evidence="8">
        <text>L-seryl-[protein] + ATP = O-phospho-L-seryl-[protein] + ADP + H(+)</text>
        <dbReference type="Rhea" id="RHEA:17989"/>
        <dbReference type="Rhea" id="RHEA-COMP:9863"/>
        <dbReference type="Rhea" id="RHEA-COMP:11604"/>
        <dbReference type="ChEBI" id="CHEBI:15378"/>
        <dbReference type="ChEBI" id="CHEBI:29999"/>
        <dbReference type="ChEBI" id="CHEBI:30616"/>
        <dbReference type="ChEBI" id="CHEBI:83421"/>
        <dbReference type="ChEBI" id="CHEBI:456216"/>
        <dbReference type="EC" id="2.7.11.1"/>
    </reaction>
</comment>
<proteinExistence type="predicted"/>
<evidence type="ECO:0000256" key="1">
    <source>
        <dbReference type="ARBA" id="ARBA00012513"/>
    </source>
</evidence>
<feature type="domain" description="Protein kinase" evidence="9">
    <location>
        <begin position="1"/>
        <end position="295"/>
    </location>
</feature>
<comment type="caution">
    <text evidence="10">The sequence shown here is derived from an EMBL/GenBank/DDBJ whole genome shotgun (WGS) entry which is preliminary data.</text>
</comment>
<protein>
    <recommendedName>
        <fullName evidence="1">non-specific serine/threonine protein kinase</fullName>
        <ecNumber evidence="1">2.7.11.1</ecNumber>
    </recommendedName>
</protein>
<dbReference type="SUPFAM" id="SSF56112">
    <property type="entry name" value="Protein kinase-like (PK-like)"/>
    <property type="match status" value="1"/>
</dbReference>
<evidence type="ECO:0000256" key="7">
    <source>
        <dbReference type="ARBA" id="ARBA00047899"/>
    </source>
</evidence>
<evidence type="ECO:0000256" key="5">
    <source>
        <dbReference type="ARBA" id="ARBA00022777"/>
    </source>
</evidence>
<gene>
    <name evidence="10" type="ORF">WMG39_02090</name>
</gene>
<dbReference type="Pfam" id="PF00069">
    <property type="entry name" value="Pkinase"/>
    <property type="match status" value="1"/>
</dbReference>
<dbReference type="InterPro" id="IPR000719">
    <property type="entry name" value="Prot_kinase_dom"/>
</dbReference>
<dbReference type="PANTHER" id="PTHR24363">
    <property type="entry name" value="SERINE/THREONINE PROTEIN KINASE"/>
    <property type="match status" value="1"/>
</dbReference>
<dbReference type="EC" id="2.7.11.1" evidence="1"/>